<dbReference type="Gene3D" id="3.30.70.100">
    <property type="match status" value="1"/>
</dbReference>
<evidence type="ECO:0008006" key="3">
    <source>
        <dbReference type="Google" id="ProtNLM"/>
    </source>
</evidence>
<dbReference type="AlphaFoldDB" id="A0A1Y2BIY1"/>
<protein>
    <recommendedName>
        <fullName evidence="3">EthD domain-containing protein</fullName>
    </recommendedName>
</protein>
<sequence>MIQGFLHEAIEPGSKLSEHELTAWYEKEISSKIDGSIPELVSCAQYNAADEKKPSSLVVYETTSTSTSIEVLNKLRADNPVVVDRLEAYHASICEQIYDSGSTEQTRPYLMTGFMTPGQGDDEEFNQWYTQEHLGDMSKVPGWRRARRFRINDSIEKGTGKIPKAKATYAAIYELDHFDGLKSPEYHHACTTPWTAKMTGRCPVAEMRKWKLVKTWSTERTQK</sequence>
<accession>A0A1Y2BIY1</accession>
<gene>
    <name evidence="1" type="ORF">BCR39DRAFT_514190</name>
</gene>
<dbReference type="InParanoid" id="A0A1Y2BIY1"/>
<dbReference type="OrthoDB" id="2851338at2759"/>
<evidence type="ECO:0000313" key="1">
    <source>
        <dbReference type="EMBL" id="ORY34726.1"/>
    </source>
</evidence>
<reference evidence="1 2" key="1">
    <citation type="submission" date="2016-07" db="EMBL/GenBank/DDBJ databases">
        <title>Pervasive Adenine N6-methylation of Active Genes in Fungi.</title>
        <authorList>
            <consortium name="DOE Joint Genome Institute"/>
            <person name="Mondo S.J."/>
            <person name="Dannebaum R.O."/>
            <person name="Kuo R.C."/>
            <person name="Labutti K."/>
            <person name="Haridas S."/>
            <person name="Kuo A."/>
            <person name="Salamov A."/>
            <person name="Ahrendt S.R."/>
            <person name="Lipzen A."/>
            <person name="Sullivan W."/>
            <person name="Andreopoulos W.B."/>
            <person name="Clum A."/>
            <person name="Lindquist E."/>
            <person name="Daum C."/>
            <person name="Ramamoorthy G.K."/>
            <person name="Gryganskyi A."/>
            <person name="Culley D."/>
            <person name="Magnuson J.K."/>
            <person name="James T.Y."/>
            <person name="O'Malley M.A."/>
            <person name="Stajich J.E."/>
            <person name="Spatafora J.W."/>
            <person name="Visel A."/>
            <person name="Grigoriev I.V."/>
        </authorList>
    </citation>
    <scope>NUCLEOTIDE SEQUENCE [LARGE SCALE GENOMIC DNA]</scope>
    <source>
        <strain evidence="1 2">68-887.2</strain>
    </source>
</reference>
<dbReference type="EMBL" id="MCFC01000002">
    <property type="protein sequence ID" value="ORY34726.1"/>
    <property type="molecule type" value="Genomic_DNA"/>
</dbReference>
<dbReference type="Proteomes" id="UP000193986">
    <property type="component" value="Unassembled WGS sequence"/>
</dbReference>
<name>A0A1Y2BIY1_9TREE</name>
<comment type="caution">
    <text evidence="1">The sequence shown here is derived from an EMBL/GenBank/DDBJ whole genome shotgun (WGS) entry which is preliminary data.</text>
</comment>
<proteinExistence type="predicted"/>
<dbReference type="InterPro" id="IPR011008">
    <property type="entry name" value="Dimeric_a/b-barrel"/>
</dbReference>
<evidence type="ECO:0000313" key="2">
    <source>
        <dbReference type="Proteomes" id="UP000193986"/>
    </source>
</evidence>
<dbReference type="SUPFAM" id="SSF54909">
    <property type="entry name" value="Dimeric alpha+beta barrel"/>
    <property type="match status" value="1"/>
</dbReference>
<organism evidence="1 2">
    <name type="scientific">Naematelia encephala</name>
    <dbReference type="NCBI Taxonomy" id="71784"/>
    <lineage>
        <taxon>Eukaryota</taxon>
        <taxon>Fungi</taxon>
        <taxon>Dikarya</taxon>
        <taxon>Basidiomycota</taxon>
        <taxon>Agaricomycotina</taxon>
        <taxon>Tremellomycetes</taxon>
        <taxon>Tremellales</taxon>
        <taxon>Naemateliaceae</taxon>
        <taxon>Naematelia</taxon>
    </lineage>
</organism>
<keyword evidence="2" id="KW-1185">Reference proteome</keyword>